<dbReference type="Proteomes" id="UP000243081">
    <property type="component" value="Unassembled WGS sequence"/>
</dbReference>
<accession>A0A179IID1</accession>
<comment type="caution">
    <text evidence="1">The sequence shown here is derived from an EMBL/GenBank/DDBJ whole genome shotgun (WGS) entry which is preliminary data.</text>
</comment>
<dbReference type="EMBL" id="LUKN01001115">
    <property type="protein sequence ID" value="OAR01489.1"/>
    <property type="molecule type" value="Genomic_DNA"/>
</dbReference>
<dbReference type="OMA" id="MEYERFR"/>
<keyword evidence="2" id="KW-1185">Reference proteome</keyword>
<reference evidence="1 2" key="1">
    <citation type="submission" date="2016-03" db="EMBL/GenBank/DDBJ databases">
        <title>Fine-scale spatial genetic structure of a fungal parasite of coffee scale insects.</title>
        <authorList>
            <person name="Jackson D."/>
            <person name="Zemenick K.A."/>
            <person name="Malloure B."/>
            <person name="Quandt C.A."/>
            <person name="James T.Y."/>
        </authorList>
    </citation>
    <scope>NUCLEOTIDE SEQUENCE [LARGE SCALE GENOMIC DNA]</scope>
    <source>
        <strain evidence="1 2">UM487</strain>
    </source>
</reference>
<dbReference type="AlphaFoldDB" id="A0A179IID1"/>
<sequence>MAKLSELDLLNARVQEHIQQNIFPHLDDEERRLYKDHYQNKIEFSLDTLNPNNHSLINGTEGTNAFALESILAQALFGRAKVMEYERFREAYQMYGYRMDAIPREPPPEFAKLQDAIFGRGDPCQPPAVTTTTTSYATEDLLVSLHAKIEEINESETRQHKELEALFSALAKPYPGLRGLLCGVRHSFRGRDDRCAERKALFSATTEYIEEADTEASS</sequence>
<protein>
    <submittedName>
        <fullName evidence="1">Uncharacterized protein</fullName>
    </submittedName>
</protein>
<organism evidence="1 2">
    <name type="scientific">Cordyceps confragosa</name>
    <name type="common">Lecanicillium lecanii</name>
    <dbReference type="NCBI Taxonomy" id="2714763"/>
    <lineage>
        <taxon>Eukaryota</taxon>
        <taxon>Fungi</taxon>
        <taxon>Dikarya</taxon>
        <taxon>Ascomycota</taxon>
        <taxon>Pezizomycotina</taxon>
        <taxon>Sordariomycetes</taxon>
        <taxon>Hypocreomycetidae</taxon>
        <taxon>Hypocreales</taxon>
        <taxon>Cordycipitaceae</taxon>
        <taxon>Akanthomyces</taxon>
    </lineage>
</organism>
<evidence type="ECO:0000313" key="2">
    <source>
        <dbReference type="Proteomes" id="UP000243081"/>
    </source>
</evidence>
<evidence type="ECO:0000313" key="1">
    <source>
        <dbReference type="EMBL" id="OAR01489.1"/>
    </source>
</evidence>
<gene>
    <name evidence="1" type="ORF">LLEC1_03097</name>
</gene>
<dbReference type="OrthoDB" id="4865422at2759"/>
<name>A0A179IID1_CORDF</name>
<proteinExistence type="predicted"/>